<feature type="domain" description="EVE" evidence="1">
    <location>
        <begin position="2"/>
        <end position="150"/>
    </location>
</feature>
<dbReference type="EMBL" id="RRZA01000005">
    <property type="protein sequence ID" value="MBE0456382.1"/>
    <property type="molecule type" value="Genomic_DNA"/>
</dbReference>
<accession>A0ABR9FHU5</accession>
<reference evidence="2 3" key="1">
    <citation type="submission" date="2020-07" db="EMBL/GenBank/DDBJ databases">
        <title>Halophilic bacteria isolated from french cheeses.</title>
        <authorList>
            <person name="Kothe C.I."/>
            <person name="Farah-Kraiem B."/>
            <person name="Renault P."/>
            <person name="Dridi B."/>
        </authorList>
    </citation>
    <scope>NUCLEOTIDE SEQUENCE [LARGE SCALE GENOMIC DNA]</scope>
    <source>
        <strain evidence="2 3">FME14</strain>
    </source>
</reference>
<dbReference type="CDD" id="cd21133">
    <property type="entry name" value="EVE"/>
    <property type="match status" value="1"/>
</dbReference>
<organism evidence="2 3">
    <name type="scientific">Pseudoalteromonas prydzensis</name>
    <dbReference type="NCBI Taxonomy" id="182141"/>
    <lineage>
        <taxon>Bacteria</taxon>
        <taxon>Pseudomonadati</taxon>
        <taxon>Pseudomonadota</taxon>
        <taxon>Gammaproteobacteria</taxon>
        <taxon>Alteromonadales</taxon>
        <taxon>Pseudoalteromonadaceae</taxon>
        <taxon>Pseudoalteromonas</taxon>
    </lineage>
</organism>
<keyword evidence="3" id="KW-1185">Reference proteome</keyword>
<dbReference type="Pfam" id="PF01878">
    <property type="entry name" value="EVE"/>
    <property type="match status" value="1"/>
</dbReference>
<sequence>MAYWLFKTEPDAFSIDDLKNAPAQTSMWEGVRNYQARNFMRDGVKHGDLVMIYHSSCKQVGVAGIATVTREAYADPTQFDLSSDYYDAKANAENPRWFVVDVTYKAHLNKLVSLQAIKANNAITEIALKKGGRLSVMPVTEHDWQQIITMSEKNSGHF</sequence>
<dbReference type="RefSeq" id="WP_192540628.1">
    <property type="nucleotide sequence ID" value="NZ_CASHZX010000002.1"/>
</dbReference>
<dbReference type="PANTHER" id="PTHR14087:SF7">
    <property type="entry name" value="THYMOCYTE NUCLEAR PROTEIN 1"/>
    <property type="match status" value="1"/>
</dbReference>
<dbReference type="InterPro" id="IPR002740">
    <property type="entry name" value="EVE_domain"/>
</dbReference>
<protein>
    <submittedName>
        <fullName evidence="2">EVE domain-containing protein</fullName>
    </submittedName>
</protein>
<dbReference type="InterPro" id="IPR052181">
    <property type="entry name" value="5hmC_binding"/>
</dbReference>
<dbReference type="InterPro" id="IPR015947">
    <property type="entry name" value="PUA-like_sf"/>
</dbReference>
<name>A0ABR9FHU5_9GAMM</name>
<evidence type="ECO:0000313" key="3">
    <source>
        <dbReference type="Proteomes" id="UP000707245"/>
    </source>
</evidence>
<dbReference type="Gene3D" id="3.10.590.10">
    <property type="entry name" value="ph1033 like domains"/>
    <property type="match status" value="1"/>
</dbReference>
<dbReference type="Proteomes" id="UP000707245">
    <property type="component" value="Unassembled WGS sequence"/>
</dbReference>
<comment type="caution">
    <text evidence="2">The sequence shown here is derived from an EMBL/GenBank/DDBJ whole genome shotgun (WGS) entry which is preliminary data.</text>
</comment>
<gene>
    <name evidence="2" type="ORF">EI167_02760</name>
</gene>
<dbReference type="SUPFAM" id="SSF88697">
    <property type="entry name" value="PUA domain-like"/>
    <property type="match status" value="1"/>
</dbReference>
<dbReference type="InterPro" id="IPR047197">
    <property type="entry name" value="THYN1-like_EVE"/>
</dbReference>
<evidence type="ECO:0000259" key="1">
    <source>
        <dbReference type="Pfam" id="PF01878"/>
    </source>
</evidence>
<proteinExistence type="predicted"/>
<evidence type="ECO:0000313" key="2">
    <source>
        <dbReference type="EMBL" id="MBE0456382.1"/>
    </source>
</evidence>
<dbReference type="PANTHER" id="PTHR14087">
    <property type="entry name" value="THYMOCYTE NUCLEAR PROTEIN 1"/>
    <property type="match status" value="1"/>
</dbReference>